<proteinExistence type="predicted"/>
<dbReference type="OMA" id="CAGHIGQ"/>
<dbReference type="PROSITE" id="PS50240">
    <property type="entry name" value="TRYPSIN_DOM"/>
    <property type="match status" value="1"/>
</dbReference>
<dbReference type="PANTHER" id="PTHR24252:SF7">
    <property type="entry name" value="HYALIN"/>
    <property type="match status" value="1"/>
</dbReference>
<dbReference type="eggNOG" id="KOG3627">
    <property type="taxonomic scope" value="Eukaryota"/>
</dbReference>
<dbReference type="InParanoid" id="A0A067R162"/>
<name>A0A067R162_ZOONE</name>
<dbReference type="GO" id="GO:0006508">
    <property type="term" value="P:proteolysis"/>
    <property type="evidence" value="ECO:0007669"/>
    <property type="project" value="InterPro"/>
</dbReference>
<keyword evidence="1" id="KW-1015">Disulfide bond</keyword>
<dbReference type="SUPFAM" id="SSF50494">
    <property type="entry name" value="Trypsin-like serine proteases"/>
    <property type="match status" value="1"/>
</dbReference>
<keyword evidence="5" id="KW-1185">Reference proteome</keyword>
<dbReference type="EMBL" id="KK852787">
    <property type="protein sequence ID" value="KDR16540.1"/>
    <property type="molecule type" value="Genomic_DNA"/>
</dbReference>
<feature type="signal peptide" evidence="2">
    <location>
        <begin position="1"/>
        <end position="21"/>
    </location>
</feature>
<reference evidence="4 5" key="1">
    <citation type="journal article" date="2014" name="Nat. Commun.">
        <title>Molecular traces of alternative social organization in a termite genome.</title>
        <authorList>
            <person name="Terrapon N."/>
            <person name="Li C."/>
            <person name="Robertson H.M."/>
            <person name="Ji L."/>
            <person name="Meng X."/>
            <person name="Booth W."/>
            <person name="Chen Z."/>
            <person name="Childers C.P."/>
            <person name="Glastad K.M."/>
            <person name="Gokhale K."/>
            <person name="Gowin J."/>
            <person name="Gronenberg W."/>
            <person name="Hermansen R.A."/>
            <person name="Hu H."/>
            <person name="Hunt B.G."/>
            <person name="Huylmans A.K."/>
            <person name="Khalil S.M."/>
            <person name="Mitchell R.D."/>
            <person name="Munoz-Torres M.C."/>
            <person name="Mustard J.A."/>
            <person name="Pan H."/>
            <person name="Reese J.T."/>
            <person name="Scharf M.E."/>
            <person name="Sun F."/>
            <person name="Vogel H."/>
            <person name="Xiao J."/>
            <person name="Yang W."/>
            <person name="Yang Z."/>
            <person name="Yang Z."/>
            <person name="Zhou J."/>
            <person name="Zhu J."/>
            <person name="Brent C.S."/>
            <person name="Elsik C.G."/>
            <person name="Goodisman M.A."/>
            <person name="Liberles D.A."/>
            <person name="Roe R.M."/>
            <person name="Vargo E.L."/>
            <person name="Vilcinskas A."/>
            <person name="Wang J."/>
            <person name="Bornberg-Bauer E."/>
            <person name="Korb J."/>
            <person name="Zhang G."/>
            <person name="Liebig J."/>
        </authorList>
    </citation>
    <scope>NUCLEOTIDE SEQUENCE [LARGE SCALE GENOMIC DNA]</scope>
    <source>
        <tissue evidence="4">Whole organism</tissue>
    </source>
</reference>
<dbReference type="InterPro" id="IPR001314">
    <property type="entry name" value="Peptidase_S1A"/>
</dbReference>
<keyword evidence="2" id="KW-0732">Signal</keyword>
<dbReference type="PANTHER" id="PTHR24252">
    <property type="entry name" value="ACROSIN-RELATED"/>
    <property type="match status" value="1"/>
</dbReference>
<gene>
    <name evidence="4" type="ORF">L798_09932</name>
</gene>
<dbReference type="Pfam" id="PF00089">
    <property type="entry name" value="Trypsin"/>
    <property type="match status" value="2"/>
</dbReference>
<evidence type="ECO:0000256" key="2">
    <source>
        <dbReference type="SAM" id="SignalP"/>
    </source>
</evidence>
<dbReference type="PROSITE" id="PS00134">
    <property type="entry name" value="TRYPSIN_HIS"/>
    <property type="match status" value="1"/>
</dbReference>
<protein>
    <submittedName>
        <fullName evidence="4">Trypsin-1</fullName>
    </submittedName>
</protein>
<dbReference type="FunFam" id="2.40.10.10:FF:000068">
    <property type="entry name" value="transmembrane protease serine 2"/>
    <property type="match status" value="1"/>
</dbReference>
<dbReference type="Proteomes" id="UP000027135">
    <property type="component" value="Unassembled WGS sequence"/>
</dbReference>
<sequence>MLPTIIMHFTVALVVLRTAIGVKGLGTTLPNFDNVTVLEIGSSVSPFNETGNGTGDICDTTKIRIIGGSKASQGDFPYQVSIQHSGWQLRHFCGGSVIDEQHVLTAAHCVDGKGPGDIRVIAGDVMLDRSRCTSVRRSVSAIFMHENYDYNTLENDIALLRGPSDLPQNLQFVEVPIISAENCSDDKNEYDVRDGMICAGCREGGKDSCQ</sequence>
<dbReference type="InterPro" id="IPR043504">
    <property type="entry name" value="Peptidase_S1_PA_chymotrypsin"/>
</dbReference>
<dbReference type="GO" id="GO:0004252">
    <property type="term" value="F:serine-type endopeptidase activity"/>
    <property type="evidence" value="ECO:0007669"/>
    <property type="project" value="InterPro"/>
</dbReference>
<dbReference type="InterPro" id="IPR009003">
    <property type="entry name" value="Peptidase_S1_PA"/>
</dbReference>
<feature type="non-terminal residue" evidence="4">
    <location>
        <position position="210"/>
    </location>
</feature>
<dbReference type="InterPro" id="IPR001254">
    <property type="entry name" value="Trypsin_dom"/>
</dbReference>
<dbReference type="STRING" id="136037.A0A067R162"/>
<dbReference type="CDD" id="cd00190">
    <property type="entry name" value="Tryp_SPc"/>
    <property type="match status" value="1"/>
</dbReference>
<evidence type="ECO:0000313" key="5">
    <source>
        <dbReference type="Proteomes" id="UP000027135"/>
    </source>
</evidence>
<feature type="chain" id="PRO_5001647958" evidence="2">
    <location>
        <begin position="22"/>
        <end position="210"/>
    </location>
</feature>
<dbReference type="Gene3D" id="2.40.10.10">
    <property type="entry name" value="Trypsin-like serine proteases"/>
    <property type="match status" value="2"/>
</dbReference>
<accession>A0A067R162</accession>
<evidence type="ECO:0000259" key="3">
    <source>
        <dbReference type="PROSITE" id="PS50240"/>
    </source>
</evidence>
<evidence type="ECO:0000313" key="4">
    <source>
        <dbReference type="EMBL" id="KDR16540.1"/>
    </source>
</evidence>
<organism evidence="4 5">
    <name type="scientific">Zootermopsis nevadensis</name>
    <name type="common">Dampwood termite</name>
    <dbReference type="NCBI Taxonomy" id="136037"/>
    <lineage>
        <taxon>Eukaryota</taxon>
        <taxon>Metazoa</taxon>
        <taxon>Ecdysozoa</taxon>
        <taxon>Arthropoda</taxon>
        <taxon>Hexapoda</taxon>
        <taxon>Insecta</taxon>
        <taxon>Pterygota</taxon>
        <taxon>Neoptera</taxon>
        <taxon>Polyneoptera</taxon>
        <taxon>Dictyoptera</taxon>
        <taxon>Blattodea</taxon>
        <taxon>Blattoidea</taxon>
        <taxon>Termitoidae</taxon>
        <taxon>Termopsidae</taxon>
        <taxon>Zootermopsis</taxon>
    </lineage>
</organism>
<feature type="domain" description="Peptidase S1" evidence="3">
    <location>
        <begin position="65"/>
        <end position="210"/>
    </location>
</feature>
<dbReference type="PRINTS" id="PR00722">
    <property type="entry name" value="CHYMOTRYPSIN"/>
</dbReference>
<dbReference type="SMART" id="SM00020">
    <property type="entry name" value="Tryp_SPc"/>
    <property type="match status" value="1"/>
</dbReference>
<dbReference type="InterPro" id="IPR018114">
    <property type="entry name" value="TRYPSIN_HIS"/>
</dbReference>
<dbReference type="AlphaFoldDB" id="A0A067R162"/>
<evidence type="ECO:0000256" key="1">
    <source>
        <dbReference type="ARBA" id="ARBA00023157"/>
    </source>
</evidence>